<comment type="similarity">
    <text evidence="2">Belongs to the glycosyl hydrolase 88 family.</text>
</comment>
<evidence type="ECO:0000256" key="1">
    <source>
        <dbReference type="ARBA" id="ARBA00022801"/>
    </source>
</evidence>
<organism evidence="5 6">
    <name type="scientific">Pirellula staleyi (strain ATCC 27377 / DSM 6068 / ICPB 4128)</name>
    <name type="common">Pirella staleyi</name>
    <dbReference type="NCBI Taxonomy" id="530564"/>
    <lineage>
        <taxon>Bacteria</taxon>
        <taxon>Pseudomonadati</taxon>
        <taxon>Planctomycetota</taxon>
        <taxon>Planctomycetia</taxon>
        <taxon>Pirellulales</taxon>
        <taxon>Pirellulaceae</taxon>
        <taxon>Pirellula</taxon>
    </lineage>
</organism>
<evidence type="ECO:0000256" key="2">
    <source>
        <dbReference type="ARBA" id="ARBA00038358"/>
    </source>
</evidence>
<evidence type="ECO:0000256" key="4">
    <source>
        <dbReference type="PIRSR" id="PIRSR610905-2"/>
    </source>
</evidence>
<feature type="binding site" evidence="4">
    <location>
        <position position="150"/>
    </location>
    <ligand>
        <name>substrate</name>
    </ligand>
</feature>
<feature type="binding site" evidence="4">
    <location>
        <position position="95"/>
    </location>
    <ligand>
        <name>substrate</name>
    </ligand>
</feature>
<dbReference type="InterPro" id="IPR010905">
    <property type="entry name" value="Glyco_hydro_88"/>
</dbReference>
<evidence type="ECO:0000256" key="3">
    <source>
        <dbReference type="PIRSR" id="PIRSR610905-1"/>
    </source>
</evidence>
<dbReference type="InterPro" id="IPR052369">
    <property type="entry name" value="UG_Glycosaminoglycan_Hydrolase"/>
</dbReference>
<dbReference type="InterPro" id="IPR012341">
    <property type="entry name" value="6hp_glycosidase-like_sf"/>
</dbReference>
<dbReference type="Gene3D" id="1.50.10.10">
    <property type="match status" value="1"/>
</dbReference>
<dbReference type="AlphaFoldDB" id="D2QZH5"/>
<feature type="active site" description="Nucleophile" evidence="3">
    <location>
        <position position="95"/>
    </location>
</feature>
<dbReference type="STRING" id="530564.Psta_0036"/>
<dbReference type="GO" id="GO:0000272">
    <property type="term" value="P:polysaccharide catabolic process"/>
    <property type="evidence" value="ECO:0007669"/>
    <property type="project" value="TreeGrafter"/>
</dbReference>
<dbReference type="PANTHER" id="PTHR36845">
    <property type="entry name" value="HYDROLASE, PUTATIVE (AFU_ORTHOLOGUE AFUA_7G05090)-RELATED"/>
    <property type="match status" value="1"/>
</dbReference>
<dbReference type="PANTHER" id="PTHR36845:SF1">
    <property type="entry name" value="HYDROLASE, PUTATIVE (AFU_ORTHOLOGUE AFUA_7G05090)-RELATED"/>
    <property type="match status" value="1"/>
</dbReference>
<feature type="binding site" evidence="4">
    <location>
        <position position="226"/>
    </location>
    <ligand>
        <name>substrate</name>
    </ligand>
</feature>
<dbReference type="eggNOG" id="COG4225">
    <property type="taxonomic scope" value="Bacteria"/>
</dbReference>
<dbReference type="Proteomes" id="UP000001887">
    <property type="component" value="Chromosome"/>
</dbReference>
<protein>
    <submittedName>
        <fullName evidence="5">Glycosyl hydrolase family 88</fullName>
    </submittedName>
</protein>
<name>D2QZH5_PIRSD</name>
<evidence type="ECO:0000313" key="5">
    <source>
        <dbReference type="EMBL" id="ADB14733.1"/>
    </source>
</evidence>
<dbReference type="SUPFAM" id="SSF48208">
    <property type="entry name" value="Six-hairpin glycosidases"/>
    <property type="match status" value="1"/>
</dbReference>
<dbReference type="OrthoDB" id="428577at2"/>
<feature type="binding site" evidence="4">
    <location>
        <position position="210"/>
    </location>
    <ligand>
        <name>substrate</name>
    </ligand>
</feature>
<dbReference type="KEGG" id="psl:Psta_0036"/>
<reference evidence="5 6" key="1">
    <citation type="journal article" date="2009" name="Stand. Genomic Sci.">
        <title>Complete genome sequence of Pirellula staleyi type strain (ATCC 27377).</title>
        <authorList>
            <person name="Clum A."/>
            <person name="Tindall B.J."/>
            <person name="Sikorski J."/>
            <person name="Ivanova N."/>
            <person name="Mavrommatis K."/>
            <person name="Lucas S."/>
            <person name="Glavina del Rio T."/>
            <person name="Nolan M."/>
            <person name="Chen F."/>
            <person name="Tice H."/>
            <person name="Pitluck S."/>
            <person name="Cheng J.F."/>
            <person name="Chertkov O."/>
            <person name="Brettin T."/>
            <person name="Han C."/>
            <person name="Detter J.C."/>
            <person name="Kuske C."/>
            <person name="Bruce D."/>
            <person name="Goodwin L."/>
            <person name="Ovchinikova G."/>
            <person name="Pati A."/>
            <person name="Mikhailova N."/>
            <person name="Chen A."/>
            <person name="Palaniappan K."/>
            <person name="Land M."/>
            <person name="Hauser L."/>
            <person name="Chang Y.J."/>
            <person name="Jeffries C.D."/>
            <person name="Chain P."/>
            <person name="Rohde M."/>
            <person name="Goker M."/>
            <person name="Bristow J."/>
            <person name="Eisen J.A."/>
            <person name="Markowitz V."/>
            <person name="Hugenholtz P."/>
            <person name="Kyrpides N.C."/>
            <person name="Klenk H.P."/>
            <person name="Lapidus A."/>
        </authorList>
    </citation>
    <scope>NUCLEOTIDE SEQUENCE [LARGE SCALE GENOMIC DNA]</scope>
    <source>
        <strain evidence="6">ATCC 27377 / DSM 6068 / ICPB 4128</strain>
    </source>
</reference>
<dbReference type="InterPro" id="IPR008928">
    <property type="entry name" value="6-hairpin_glycosidase_sf"/>
</dbReference>
<feature type="active site" description="Proton donor" evidence="3">
    <location>
        <position position="150"/>
    </location>
</feature>
<gene>
    <name evidence="5" type="ordered locus">Psta_0036</name>
</gene>
<feature type="binding site" evidence="4">
    <location>
        <position position="222"/>
    </location>
    <ligand>
        <name>substrate</name>
    </ligand>
</feature>
<dbReference type="HOGENOM" id="CLU_027158_1_1_0"/>
<dbReference type="GO" id="GO:0052757">
    <property type="term" value="F:chondroitin hydrolase activity"/>
    <property type="evidence" value="ECO:0007669"/>
    <property type="project" value="TreeGrafter"/>
</dbReference>
<evidence type="ECO:0000313" key="6">
    <source>
        <dbReference type="Proteomes" id="UP000001887"/>
    </source>
</evidence>
<dbReference type="CAZy" id="GH88">
    <property type="family name" value="Glycoside Hydrolase Family 88"/>
</dbReference>
<keyword evidence="1 5" id="KW-0378">Hydrolase</keyword>
<sequence length="396" mass="44632">MSATPQQIASYTAALDFAENQVAQLVERYPNYFPMYTVQGKWHHTGELWTHWTDGFLGGMMWQFCLRGHEARWRKQAERYSKLLEHRKLDRAVHDLGFLFLSTYLPWYELSGEAALRDTLLIAGQTLSLRFMQPGNFLRSFVAHDSLFIDIIMNVPIIFYASLEMRDRELARIAAAHCRTTRDTIVRADGSTAHEGIFDLDTGEFLEQTTHQGLRGDSAWARGLAWSLYGYAKCYALTGCDEYLEVSERNADYWLAHLPEDGVCYWDFDADLSQPAPWGAQKESSAAAIAASGLIDLSLLTKDPAKSAKYLACATKMLDALVTPEYLASETPGWEGILKHGVYHTAKNLGVDESVMWGEYFFVEALTKMVTGRQPRLAPEKLADNQARYAAIAPAL</sequence>
<keyword evidence="6" id="KW-1185">Reference proteome</keyword>
<dbReference type="Pfam" id="PF07470">
    <property type="entry name" value="Glyco_hydro_88"/>
    <property type="match status" value="1"/>
</dbReference>
<proteinExistence type="inferred from homology"/>
<dbReference type="EMBL" id="CP001848">
    <property type="protein sequence ID" value="ADB14733.1"/>
    <property type="molecule type" value="Genomic_DNA"/>
</dbReference>
<accession>D2QZH5</accession>